<reference evidence="1 2" key="1">
    <citation type="submission" date="2017-11" db="EMBL/GenBank/DDBJ databases">
        <title>De-novo sequencing of pomegranate (Punica granatum L.) genome.</title>
        <authorList>
            <person name="Akparov Z."/>
            <person name="Amiraslanov A."/>
            <person name="Hajiyeva S."/>
            <person name="Abbasov M."/>
            <person name="Kaur K."/>
            <person name="Hamwieh A."/>
            <person name="Solovyev V."/>
            <person name="Salamov A."/>
            <person name="Braich B."/>
            <person name="Kosarev P."/>
            <person name="Mahmoud A."/>
            <person name="Hajiyev E."/>
            <person name="Babayeva S."/>
            <person name="Izzatullayeva V."/>
            <person name="Mammadov A."/>
            <person name="Mammadov A."/>
            <person name="Sharifova S."/>
            <person name="Ojaghi J."/>
            <person name="Eynullazada K."/>
            <person name="Bayramov B."/>
            <person name="Abdulazimova A."/>
            <person name="Shahmuradov I."/>
        </authorList>
    </citation>
    <scope>NUCLEOTIDE SEQUENCE [LARGE SCALE GENOMIC DNA]</scope>
    <source>
        <strain evidence="2">cv. AG2017</strain>
        <tissue evidence="1">Leaf</tissue>
    </source>
</reference>
<dbReference type="AlphaFoldDB" id="A0A2I0K021"/>
<comment type="caution">
    <text evidence="1">The sequence shown here is derived from an EMBL/GenBank/DDBJ whole genome shotgun (WGS) entry which is preliminary data.</text>
</comment>
<name>A0A2I0K021_PUNGR</name>
<accession>A0A2I0K021</accession>
<gene>
    <name evidence="1" type="ORF">CRG98_018551</name>
</gene>
<keyword evidence="2" id="KW-1185">Reference proteome</keyword>
<evidence type="ECO:0000313" key="1">
    <source>
        <dbReference type="EMBL" id="PKI61056.1"/>
    </source>
</evidence>
<dbReference type="Proteomes" id="UP000233551">
    <property type="component" value="Unassembled WGS sequence"/>
</dbReference>
<organism evidence="1 2">
    <name type="scientific">Punica granatum</name>
    <name type="common">Pomegranate</name>
    <dbReference type="NCBI Taxonomy" id="22663"/>
    <lineage>
        <taxon>Eukaryota</taxon>
        <taxon>Viridiplantae</taxon>
        <taxon>Streptophyta</taxon>
        <taxon>Embryophyta</taxon>
        <taxon>Tracheophyta</taxon>
        <taxon>Spermatophyta</taxon>
        <taxon>Magnoliopsida</taxon>
        <taxon>eudicotyledons</taxon>
        <taxon>Gunneridae</taxon>
        <taxon>Pentapetalae</taxon>
        <taxon>rosids</taxon>
        <taxon>malvids</taxon>
        <taxon>Myrtales</taxon>
        <taxon>Lythraceae</taxon>
        <taxon>Punica</taxon>
    </lineage>
</organism>
<dbReference type="EMBL" id="PGOL01001083">
    <property type="protein sequence ID" value="PKI61056.1"/>
    <property type="molecule type" value="Genomic_DNA"/>
</dbReference>
<evidence type="ECO:0000313" key="2">
    <source>
        <dbReference type="Proteomes" id="UP000233551"/>
    </source>
</evidence>
<protein>
    <submittedName>
        <fullName evidence="1">Uncharacterized protein</fullName>
    </submittedName>
</protein>
<sequence>MADPTVNSGSGSAEPSFDMLVGLWPRLLLVLSLKPVDQNGVLIVGDTTSLGPFPVELESVHLLGDTRRTHMKRSRHLPFYNPKVKGRPYLECDGDSRLDPIPHSGCTYSVNQEALDLVHCGNKRCTAFHEKVHAI</sequence>
<proteinExistence type="predicted"/>